<dbReference type="Proteomes" id="UP001163152">
    <property type="component" value="Chromosome"/>
</dbReference>
<dbReference type="Pfam" id="PF00126">
    <property type="entry name" value="HTH_1"/>
    <property type="match status" value="1"/>
</dbReference>
<dbReference type="InterPro" id="IPR050950">
    <property type="entry name" value="HTH-type_LysR_regulators"/>
</dbReference>
<dbReference type="EMBL" id="CP113797">
    <property type="protein sequence ID" value="WAL62704.1"/>
    <property type="molecule type" value="Genomic_DNA"/>
</dbReference>
<dbReference type="InterPro" id="IPR005119">
    <property type="entry name" value="LysR_subst-bd"/>
</dbReference>
<name>A0A9E9C9H2_9CYAN</name>
<dbReference type="InterPro" id="IPR036390">
    <property type="entry name" value="WH_DNA-bd_sf"/>
</dbReference>
<dbReference type="PRINTS" id="PR00039">
    <property type="entry name" value="HTHLYSR"/>
</dbReference>
<dbReference type="InterPro" id="IPR036388">
    <property type="entry name" value="WH-like_DNA-bd_sf"/>
</dbReference>
<dbReference type="SUPFAM" id="SSF53850">
    <property type="entry name" value="Periplasmic binding protein-like II"/>
    <property type="match status" value="1"/>
</dbReference>
<dbReference type="Gene3D" id="1.10.10.10">
    <property type="entry name" value="Winged helix-like DNA-binding domain superfamily/Winged helix DNA-binding domain"/>
    <property type="match status" value="1"/>
</dbReference>
<dbReference type="GO" id="GO:0005829">
    <property type="term" value="C:cytosol"/>
    <property type="evidence" value="ECO:0007669"/>
    <property type="project" value="TreeGrafter"/>
</dbReference>
<keyword evidence="3" id="KW-0238">DNA-binding</keyword>
<organism evidence="6 7">
    <name type="scientific">Thermocoleostomius sinensis A174</name>
    <dbReference type="NCBI Taxonomy" id="2016057"/>
    <lineage>
        <taxon>Bacteria</taxon>
        <taxon>Bacillati</taxon>
        <taxon>Cyanobacteriota</taxon>
        <taxon>Cyanophyceae</taxon>
        <taxon>Oculatellales</taxon>
        <taxon>Oculatellaceae</taxon>
        <taxon>Thermocoleostomius</taxon>
    </lineage>
</organism>
<evidence type="ECO:0000256" key="2">
    <source>
        <dbReference type="ARBA" id="ARBA00023015"/>
    </source>
</evidence>
<dbReference type="PANTHER" id="PTHR30419">
    <property type="entry name" value="HTH-TYPE TRANSCRIPTIONAL REGULATOR YBHD"/>
    <property type="match status" value="1"/>
</dbReference>
<keyword evidence="2" id="KW-0805">Transcription regulation</keyword>
<gene>
    <name evidence="6" type="ORF">OXH18_12140</name>
</gene>
<evidence type="ECO:0000256" key="3">
    <source>
        <dbReference type="ARBA" id="ARBA00023125"/>
    </source>
</evidence>
<dbReference type="InterPro" id="IPR000847">
    <property type="entry name" value="LysR_HTH_N"/>
</dbReference>
<dbReference type="KEGG" id="tsin:OXH18_12140"/>
<evidence type="ECO:0000313" key="7">
    <source>
        <dbReference type="Proteomes" id="UP001163152"/>
    </source>
</evidence>
<dbReference type="SUPFAM" id="SSF46785">
    <property type="entry name" value="Winged helix' DNA-binding domain"/>
    <property type="match status" value="1"/>
</dbReference>
<accession>A0A9E9C9H2</accession>
<dbReference type="CDD" id="cd05466">
    <property type="entry name" value="PBP2_LTTR_substrate"/>
    <property type="match status" value="1"/>
</dbReference>
<proteinExistence type="inferred from homology"/>
<feature type="domain" description="HTH lysR-type" evidence="5">
    <location>
        <begin position="6"/>
        <end position="63"/>
    </location>
</feature>
<sequence>MSEINLKISQLRAFVAVATCQNFSAAALDLGVSQSTVSHAIATLEEELGVLLLMRGRHGATLTPIGQEILSDARQILGLLESIATKANLDRGLQSGQVRVAAVRSIATHILPKVIAQFCRKFPMVQVVLVEYDRYLEVEQALRDGQADIGFTVLPTAPEFDTWILFYDEFVVLLPPTTDKDDRPLTWEQLAQLPMIINQRSVHHNRVVDEHLAQFGQTRQIAYRVREDSTISSMIQQGLGAAIIARLVAEPIPDEIQVKHLPVPLERVIGVAILANSLLPSATFAFLDVAKAVWCPVATPPASKLL</sequence>
<reference evidence="6" key="1">
    <citation type="submission" date="2022-12" db="EMBL/GenBank/DDBJ databases">
        <title>Polyphasic identification of a Novel Hot-Spring Cyanobacterium Ocullathermofonsia sinensis gen nov. sp. nov. and Genomic Insights on its Adaptations to the Thermal Habitat.</title>
        <authorList>
            <person name="Daroch M."/>
            <person name="Tang J."/>
            <person name="Jiang Y."/>
        </authorList>
    </citation>
    <scope>NUCLEOTIDE SEQUENCE</scope>
    <source>
        <strain evidence="6">PKUAC-SCTA174</strain>
    </source>
</reference>
<keyword evidence="7" id="KW-1185">Reference proteome</keyword>
<dbReference type="Gene3D" id="3.40.190.290">
    <property type="match status" value="1"/>
</dbReference>
<dbReference type="RefSeq" id="WP_268613041.1">
    <property type="nucleotide sequence ID" value="NZ_CP113797.1"/>
</dbReference>
<evidence type="ECO:0000256" key="4">
    <source>
        <dbReference type="ARBA" id="ARBA00023163"/>
    </source>
</evidence>
<evidence type="ECO:0000313" key="6">
    <source>
        <dbReference type="EMBL" id="WAL62704.1"/>
    </source>
</evidence>
<dbReference type="FunFam" id="1.10.10.10:FF:000001">
    <property type="entry name" value="LysR family transcriptional regulator"/>
    <property type="match status" value="1"/>
</dbReference>
<comment type="similarity">
    <text evidence="1">Belongs to the LysR transcriptional regulatory family.</text>
</comment>
<dbReference type="PROSITE" id="PS50931">
    <property type="entry name" value="HTH_LYSR"/>
    <property type="match status" value="1"/>
</dbReference>
<evidence type="ECO:0000259" key="5">
    <source>
        <dbReference type="PROSITE" id="PS50931"/>
    </source>
</evidence>
<dbReference type="AlphaFoldDB" id="A0A9E9C9H2"/>
<keyword evidence="4" id="KW-0804">Transcription</keyword>
<dbReference type="GO" id="GO:0003700">
    <property type="term" value="F:DNA-binding transcription factor activity"/>
    <property type="evidence" value="ECO:0007669"/>
    <property type="project" value="InterPro"/>
</dbReference>
<protein>
    <submittedName>
        <fullName evidence="6">LysR family transcriptional regulator</fullName>
    </submittedName>
</protein>
<dbReference type="GO" id="GO:0003677">
    <property type="term" value="F:DNA binding"/>
    <property type="evidence" value="ECO:0007669"/>
    <property type="project" value="UniProtKB-KW"/>
</dbReference>
<dbReference type="Pfam" id="PF03466">
    <property type="entry name" value="LysR_substrate"/>
    <property type="match status" value="1"/>
</dbReference>
<evidence type="ECO:0000256" key="1">
    <source>
        <dbReference type="ARBA" id="ARBA00009437"/>
    </source>
</evidence>